<dbReference type="AlphaFoldDB" id="A0A6B2NP14"/>
<dbReference type="InterPro" id="IPR014922">
    <property type="entry name" value="YdhG-like"/>
</dbReference>
<feature type="domain" description="YdhG-like" evidence="1">
    <location>
        <begin position="29"/>
        <end position="128"/>
    </location>
</feature>
<evidence type="ECO:0000313" key="2">
    <source>
        <dbReference type="EMBL" id="NDW45118.1"/>
    </source>
</evidence>
<accession>A0A6B2NP14</accession>
<dbReference type="RefSeq" id="WP_164129063.1">
    <property type="nucleotide sequence ID" value="NZ_JAAGOX010000011.1"/>
</dbReference>
<organism evidence="2">
    <name type="scientific">Ruegeria sp. PrR005</name>
    <dbReference type="NCBI Taxonomy" id="2706882"/>
    <lineage>
        <taxon>Bacteria</taxon>
        <taxon>Pseudomonadati</taxon>
        <taxon>Pseudomonadota</taxon>
        <taxon>Alphaproteobacteria</taxon>
        <taxon>Rhodobacterales</taxon>
        <taxon>Roseobacteraceae</taxon>
        <taxon>Ruegeria</taxon>
    </lineage>
</organism>
<name>A0A6B2NP14_9RHOB</name>
<protein>
    <submittedName>
        <fullName evidence="2">DUF1801 domain-containing protein</fullName>
    </submittedName>
</protein>
<proteinExistence type="predicted"/>
<sequence length="142" mass="15676">MVTNKTVPTGADVDLFLSAISPEARLADGVRLDALFREVTGFPPVMWGPSMVGYGRYHYRYASGREGDFLATGFSPRKAAFSIYIMPGYADFSDILARLGKHRTGKSCLYVTRLSDIDLDVLAELIEAGLEDLARHWPVFPA</sequence>
<evidence type="ECO:0000259" key="1">
    <source>
        <dbReference type="Pfam" id="PF08818"/>
    </source>
</evidence>
<dbReference type="SUPFAM" id="SSF159888">
    <property type="entry name" value="YdhG-like"/>
    <property type="match status" value="1"/>
</dbReference>
<gene>
    <name evidence="2" type="ORF">G0P99_09120</name>
</gene>
<dbReference type="Pfam" id="PF08818">
    <property type="entry name" value="DUF1801"/>
    <property type="match status" value="1"/>
</dbReference>
<comment type="caution">
    <text evidence="2">The sequence shown here is derived from an EMBL/GenBank/DDBJ whole genome shotgun (WGS) entry which is preliminary data.</text>
</comment>
<reference evidence="2" key="1">
    <citation type="submission" date="2020-02" db="EMBL/GenBank/DDBJ databases">
        <title>Delineation of the pyrene-degrading pathway in Roseobacter clade bacteria by genomic analysis.</title>
        <authorList>
            <person name="Zhou H."/>
            <person name="Wang H."/>
        </authorList>
    </citation>
    <scope>NUCLEOTIDE SEQUENCE</scope>
    <source>
        <strain evidence="2">PrR005</strain>
    </source>
</reference>
<dbReference type="EMBL" id="JAAGOX010000011">
    <property type="protein sequence ID" value="NDW45118.1"/>
    <property type="molecule type" value="Genomic_DNA"/>
</dbReference>